<keyword evidence="3" id="KW-1185">Reference proteome</keyword>
<evidence type="ECO:0000313" key="2">
    <source>
        <dbReference type="EMBL" id="WOJ92666.1"/>
    </source>
</evidence>
<feature type="transmembrane region" description="Helical" evidence="1">
    <location>
        <begin position="12"/>
        <end position="33"/>
    </location>
</feature>
<evidence type="ECO:0000256" key="1">
    <source>
        <dbReference type="SAM" id="Phobius"/>
    </source>
</evidence>
<protein>
    <recommendedName>
        <fullName evidence="4">PepSY-associated TM region</fullName>
    </recommendedName>
</protein>
<keyword evidence="1" id="KW-0472">Membrane</keyword>
<keyword evidence="1" id="KW-0812">Transmembrane</keyword>
<evidence type="ECO:0000313" key="3">
    <source>
        <dbReference type="Proteomes" id="UP001626537"/>
    </source>
</evidence>
<dbReference type="Proteomes" id="UP001626537">
    <property type="component" value="Chromosome"/>
</dbReference>
<reference evidence="2 3" key="1">
    <citation type="submission" date="2023-10" db="EMBL/GenBank/DDBJ databases">
        <title>Two novel species belonging to the OM43/NOR5 clade.</title>
        <authorList>
            <person name="Park M."/>
        </authorList>
    </citation>
    <scope>NUCLEOTIDE SEQUENCE [LARGE SCALE GENOMIC DNA]</scope>
    <source>
        <strain evidence="2 3">IMCC43200</strain>
    </source>
</reference>
<name>A0ABZ0I0H1_9GAMM</name>
<sequence length="179" mass="19488">MGRPLFINIHLYLSSFFSAVVVLVAFSGGMYLLGVKGSLETTEVSQTQGGVALMADPSKEAVLAALATVGIEDFDFDYVITRGDTLYTRPTSRPYYGLKVDGDSVSVSLNEPSFQKRMQELHFGHGPSMYREFQKVFAAGMLFIILSGVWLGLSSSRLRVRTLISAGSGLILFLALVMS</sequence>
<proteinExistence type="predicted"/>
<feature type="transmembrane region" description="Helical" evidence="1">
    <location>
        <begin position="136"/>
        <end position="153"/>
    </location>
</feature>
<organism evidence="2 3">
    <name type="scientific">Congregibacter variabilis</name>
    <dbReference type="NCBI Taxonomy" id="3081200"/>
    <lineage>
        <taxon>Bacteria</taxon>
        <taxon>Pseudomonadati</taxon>
        <taxon>Pseudomonadota</taxon>
        <taxon>Gammaproteobacteria</taxon>
        <taxon>Cellvibrionales</taxon>
        <taxon>Halieaceae</taxon>
        <taxon>Congregibacter</taxon>
    </lineage>
</organism>
<feature type="transmembrane region" description="Helical" evidence="1">
    <location>
        <begin position="160"/>
        <end position="178"/>
    </location>
</feature>
<dbReference type="EMBL" id="CP136864">
    <property type="protein sequence ID" value="WOJ92666.1"/>
    <property type="molecule type" value="Genomic_DNA"/>
</dbReference>
<accession>A0ABZ0I0H1</accession>
<evidence type="ECO:0008006" key="4">
    <source>
        <dbReference type="Google" id="ProtNLM"/>
    </source>
</evidence>
<keyword evidence="1" id="KW-1133">Transmembrane helix</keyword>
<dbReference type="RefSeq" id="WP_407347265.1">
    <property type="nucleotide sequence ID" value="NZ_CP136864.1"/>
</dbReference>
<gene>
    <name evidence="2" type="ORF">R0135_12845</name>
</gene>